<sequence>MASKKDMRRLDLAIPYIDPPKGKDEPDMSSAMSSTMPMAAMFTRNRMIGWVSFVFSLQSWLGETPDQKRAASTPGYMSVLMSLMALADTCSPTDPFAEADEDTGETKQSQNYIHIRIQQRNGRKTLTTVQGLPKKFDQKKILKVIKKKFACNGTIVSDAEMGEVIQLQGDQRKDVQEFLTDKKEGLELDAKTIKVHGF</sequence>
<keyword evidence="7" id="KW-1185">Reference proteome</keyword>
<organism evidence="6 7">
    <name type="scientific">Aspergillus ibericus CBS 121593</name>
    <dbReference type="NCBI Taxonomy" id="1448316"/>
    <lineage>
        <taxon>Eukaryota</taxon>
        <taxon>Fungi</taxon>
        <taxon>Dikarya</taxon>
        <taxon>Ascomycota</taxon>
        <taxon>Pezizomycotina</taxon>
        <taxon>Eurotiomycetes</taxon>
        <taxon>Eurotiomycetidae</taxon>
        <taxon>Eurotiales</taxon>
        <taxon>Aspergillaceae</taxon>
        <taxon>Aspergillus</taxon>
        <taxon>Aspergillus subgen. Circumdati</taxon>
    </lineage>
</organism>
<protein>
    <submittedName>
        <fullName evidence="6">Translation initiation factor SU</fullName>
    </submittedName>
</protein>
<reference evidence="6 7" key="1">
    <citation type="submission" date="2018-02" db="EMBL/GenBank/DDBJ databases">
        <title>The genomes of Aspergillus section Nigri reveals drivers in fungal speciation.</title>
        <authorList>
            <consortium name="DOE Joint Genome Institute"/>
            <person name="Vesth T.C."/>
            <person name="Nybo J."/>
            <person name="Theobald S."/>
            <person name="Brandl J."/>
            <person name="Frisvad J.C."/>
            <person name="Nielsen K.F."/>
            <person name="Lyhne E.K."/>
            <person name="Kogle M.E."/>
            <person name="Kuo A."/>
            <person name="Riley R."/>
            <person name="Clum A."/>
            <person name="Nolan M."/>
            <person name="Lipzen A."/>
            <person name="Salamov A."/>
            <person name="Henrissat B."/>
            <person name="Wiebenga A."/>
            <person name="De vries R.P."/>
            <person name="Grigoriev I.V."/>
            <person name="Mortensen U.H."/>
            <person name="Andersen M.R."/>
            <person name="Baker S.E."/>
        </authorList>
    </citation>
    <scope>NUCLEOTIDE SEQUENCE [LARGE SCALE GENOMIC DNA]</scope>
    <source>
        <strain evidence="6 7">CBS 121593</strain>
    </source>
</reference>
<evidence type="ECO:0000313" key="7">
    <source>
        <dbReference type="Proteomes" id="UP000249402"/>
    </source>
</evidence>
<keyword evidence="6" id="KW-0396">Initiation factor</keyword>
<evidence type="ECO:0000256" key="1">
    <source>
        <dbReference type="ARBA" id="ARBA00005422"/>
    </source>
</evidence>
<dbReference type="Pfam" id="PF01253">
    <property type="entry name" value="SUI1"/>
    <property type="match status" value="1"/>
</dbReference>
<comment type="similarity">
    <text evidence="1">Belongs to the SUI1 family.</text>
</comment>
<keyword evidence="2" id="KW-0810">Translation regulation</keyword>
<dbReference type="STRING" id="1448316.A0A395HFI5"/>
<evidence type="ECO:0000256" key="2">
    <source>
        <dbReference type="ARBA" id="ARBA00022845"/>
    </source>
</evidence>
<dbReference type="PROSITE" id="PS50296">
    <property type="entry name" value="SUI1"/>
    <property type="match status" value="1"/>
</dbReference>
<dbReference type="CDD" id="cd11566">
    <property type="entry name" value="eIF1_SUI1"/>
    <property type="match status" value="1"/>
</dbReference>
<dbReference type="PANTHER" id="PTHR10388">
    <property type="entry name" value="EUKARYOTIC TRANSLATION INITIATION FACTOR SUI1"/>
    <property type="match status" value="1"/>
</dbReference>
<dbReference type="OrthoDB" id="10248435at2759"/>
<dbReference type="GO" id="GO:0006417">
    <property type="term" value="P:regulation of translation"/>
    <property type="evidence" value="ECO:0007669"/>
    <property type="project" value="UniProtKB-KW"/>
</dbReference>
<dbReference type="SUPFAM" id="SSF55159">
    <property type="entry name" value="eIF1-like"/>
    <property type="match status" value="1"/>
</dbReference>
<dbReference type="GeneID" id="37220113"/>
<comment type="function">
    <text evidence="4">Additional factor that functions in concert with eIF-2 and the initiator tRNA in directing the ribosome to the proper start site of translation.</text>
</comment>
<dbReference type="InterPro" id="IPR036877">
    <property type="entry name" value="SUI1_dom_sf"/>
</dbReference>
<dbReference type="AlphaFoldDB" id="A0A395HFI5"/>
<keyword evidence="3" id="KW-0648">Protein biosynthesis</keyword>
<dbReference type="Gene3D" id="3.30.780.10">
    <property type="entry name" value="SUI1-like domain"/>
    <property type="match status" value="1"/>
</dbReference>
<dbReference type="InterPro" id="IPR005874">
    <property type="entry name" value="SUI1_euk"/>
</dbReference>
<feature type="domain" description="SUI1" evidence="5">
    <location>
        <begin position="113"/>
        <end position="183"/>
    </location>
</feature>
<accession>A0A395HFI5</accession>
<dbReference type="InterPro" id="IPR001950">
    <property type="entry name" value="SUI1"/>
</dbReference>
<dbReference type="FunFam" id="3.30.780.10:FF:000005">
    <property type="entry name" value="Sui1 translation initiation factor"/>
    <property type="match status" value="1"/>
</dbReference>
<dbReference type="NCBIfam" id="TIGR01160">
    <property type="entry name" value="SUI1_MOF2"/>
    <property type="match status" value="1"/>
</dbReference>
<proteinExistence type="inferred from homology"/>
<dbReference type="RefSeq" id="XP_025580733.1">
    <property type="nucleotide sequence ID" value="XM_025715248.1"/>
</dbReference>
<evidence type="ECO:0000256" key="4">
    <source>
        <dbReference type="ARBA" id="ARBA00060093"/>
    </source>
</evidence>
<dbReference type="EMBL" id="KZ824419">
    <property type="protein sequence ID" value="RAL06406.1"/>
    <property type="molecule type" value="Genomic_DNA"/>
</dbReference>
<evidence type="ECO:0000313" key="6">
    <source>
        <dbReference type="EMBL" id="RAL06406.1"/>
    </source>
</evidence>
<gene>
    <name evidence="6" type="ORF">BO80DRAFT_343848</name>
</gene>
<evidence type="ECO:0000259" key="5">
    <source>
        <dbReference type="PROSITE" id="PS50296"/>
    </source>
</evidence>
<evidence type="ECO:0000256" key="3">
    <source>
        <dbReference type="ARBA" id="ARBA00022917"/>
    </source>
</evidence>
<dbReference type="GO" id="GO:0003743">
    <property type="term" value="F:translation initiation factor activity"/>
    <property type="evidence" value="ECO:0007669"/>
    <property type="project" value="UniProtKB-KW"/>
</dbReference>
<dbReference type="VEuPathDB" id="FungiDB:BO80DRAFT_343848"/>
<dbReference type="Proteomes" id="UP000249402">
    <property type="component" value="Unassembled WGS sequence"/>
</dbReference>
<name>A0A395HFI5_9EURO</name>